<organism evidence="1 2">
    <name type="scientific">Artomyces pyxidatus</name>
    <dbReference type="NCBI Taxonomy" id="48021"/>
    <lineage>
        <taxon>Eukaryota</taxon>
        <taxon>Fungi</taxon>
        <taxon>Dikarya</taxon>
        <taxon>Basidiomycota</taxon>
        <taxon>Agaricomycotina</taxon>
        <taxon>Agaricomycetes</taxon>
        <taxon>Russulales</taxon>
        <taxon>Auriscalpiaceae</taxon>
        <taxon>Artomyces</taxon>
    </lineage>
</organism>
<accession>A0ACB8SJR6</accession>
<proteinExistence type="predicted"/>
<reference evidence="1" key="1">
    <citation type="submission" date="2021-03" db="EMBL/GenBank/DDBJ databases">
        <authorList>
            <consortium name="DOE Joint Genome Institute"/>
            <person name="Ahrendt S."/>
            <person name="Looney B.P."/>
            <person name="Miyauchi S."/>
            <person name="Morin E."/>
            <person name="Drula E."/>
            <person name="Courty P.E."/>
            <person name="Chicoki N."/>
            <person name="Fauchery L."/>
            <person name="Kohler A."/>
            <person name="Kuo A."/>
            <person name="Labutti K."/>
            <person name="Pangilinan J."/>
            <person name="Lipzen A."/>
            <person name="Riley R."/>
            <person name="Andreopoulos W."/>
            <person name="He G."/>
            <person name="Johnson J."/>
            <person name="Barry K.W."/>
            <person name="Grigoriev I.V."/>
            <person name="Nagy L."/>
            <person name="Hibbett D."/>
            <person name="Henrissat B."/>
            <person name="Matheny P.B."/>
            <person name="Labbe J."/>
            <person name="Martin F."/>
        </authorList>
    </citation>
    <scope>NUCLEOTIDE SEQUENCE</scope>
    <source>
        <strain evidence="1">HHB10654</strain>
    </source>
</reference>
<reference evidence="1" key="2">
    <citation type="journal article" date="2022" name="New Phytol.">
        <title>Evolutionary transition to the ectomycorrhizal habit in the genomes of a hyperdiverse lineage of mushroom-forming fungi.</title>
        <authorList>
            <person name="Looney B."/>
            <person name="Miyauchi S."/>
            <person name="Morin E."/>
            <person name="Drula E."/>
            <person name="Courty P.E."/>
            <person name="Kohler A."/>
            <person name="Kuo A."/>
            <person name="LaButti K."/>
            <person name="Pangilinan J."/>
            <person name="Lipzen A."/>
            <person name="Riley R."/>
            <person name="Andreopoulos W."/>
            <person name="He G."/>
            <person name="Johnson J."/>
            <person name="Nolan M."/>
            <person name="Tritt A."/>
            <person name="Barry K.W."/>
            <person name="Grigoriev I.V."/>
            <person name="Nagy L.G."/>
            <person name="Hibbett D."/>
            <person name="Henrissat B."/>
            <person name="Matheny P.B."/>
            <person name="Labbe J."/>
            <person name="Martin F.M."/>
        </authorList>
    </citation>
    <scope>NUCLEOTIDE SEQUENCE</scope>
    <source>
        <strain evidence="1">HHB10654</strain>
    </source>
</reference>
<keyword evidence="2" id="KW-1185">Reference proteome</keyword>
<evidence type="ECO:0000313" key="2">
    <source>
        <dbReference type="Proteomes" id="UP000814140"/>
    </source>
</evidence>
<evidence type="ECO:0000313" key="1">
    <source>
        <dbReference type="EMBL" id="KAI0056477.1"/>
    </source>
</evidence>
<comment type="caution">
    <text evidence="1">The sequence shown here is derived from an EMBL/GenBank/DDBJ whole genome shotgun (WGS) entry which is preliminary data.</text>
</comment>
<feature type="non-terminal residue" evidence="1">
    <location>
        <position position="136"/>
    </location>
</feature>
<dbReference type="EMBL" id="MU277263">
    <property type="protein sequence ID" value="KAI0056477.1"/>
    <property type="molecule type" value="Genomic_DNA"/>
</dbReference>
<gene>
    <name evidence="1" type="ORF">BV25DRAFT_1920922</name>
</gene>
<sequence length="136" mass="14630">MSTAFLLGATGYVGSLLVALRERHPELAITALVRNPAHLAKIRATGTTVLQGSFADVDIIAEQSYLADFVFNVADSDDVALMTAILKGAKRRVDDGKPKNVLIHTSGAAVFLDGSTEGKYDPEGRIWNDNNEDDIK</sequence>
<name>A0ACB8SJR6_9AGAM</name>
<dbReference type="Proteomes" id="UP000814140">
    <property type="component" value="Unassembled WGS sequence"/>
</dbReference>
<protein>
    <submittedName>
        <fullName evidence="1">Uncharacterized protein</fullName>
    </submittedName>
</protein>